<feature type="region of interest" description="Disordered" evidence="10">
    <location>
        <begin position="1"/>
        <end position="35"/>
    </location>
</feature>
<name>A0AAV7XX26_9NEOP</name>
<dbReference type="AlphaFoldDB" id="A0AAV7XX26"/>
<feature type="domain" description="EF-hand" evidence="14">
    <location>
        <begin position="202"/>
        <end position="232"/>
    </location>
</feature>
<dbReference type="Gene3D" id="2.60.40.150">
    <property type="entry name" value="C2 domain"/>
    <property type="match status" value="1"/>
</dbReference>
<dbReference type="EC" id="3.1.4.11" evidence="3 9"/>
<comment type="subcellular location">
    <subcellularLocation>
        <location evidence="2">Cytoplasm</location>
    </subcellularLocation>
</comment>
<dbReference type="SMART" id="SM00233">
    <property type="entry name" value="PH"/>
    <property type="match status" value="1"/>
</dbReference>
<organism evidence="15 16">
    <name type="scientific">Megalurothrips usitatus</name>
    <name type="common">bean blossom thrips</name>
    <dbReference type="NCBI Taxonomy" id="439358"/>
    <lineage>
        <taxon>Eukaryota</taxon>
        <taxon>Metazoa</taxon>
        <taxon>Ecdysozoa</taxon>
        <taxon>Arthropoda</taxon>
        <taxon>Hexapoda</taxon>
        <taxon>Insecta</taxon>
        <taxon>Pterygota</taxon>
        <taxon>Neoptera</taxon>
        <taxon>Paraneoptera</taxon>
        <taxon>Thysanoptera</taxon>
        <taxon>Terebrantia</taxon>
        <taxon>Thripoidea</taxon>
        <taxon>Thripidae</taxon>
        <taxon>Megalurothrips</taxon>
    </lineage>
</organism>
<dbReference type="GO" id="GO:0035556">
    <property type="term" value="P:intracellular signal transduction"/>
    <property type="evidence" value="ECO:0007669"/>
    <property type="project" value="InterPro"/>
</dbReference>
<dbReference type="PROSITE" id="PS50007">
    <property type="entry name" value="PIPLC_X_DOMAIN"/>
    <property type="match status" value="1"/>
</dbReference>
<evidence type="ECO:0000256" key="3">
    <source>
        <dbReference type="ARBA" id="ARBA00012368"/>
    </source>
</evidence>
<evidence type="ECO:0000256" key="9">
    <source>
        <dbReference type="RuleBase" id="RU361133"/>
    </source>
</evidence>
<dbReference type="InterPro" id="IPR011992">
    <property type="entry name" value="EF-hand-dom_pair"/>
</dbReference>
<keyword evidence="9" id="KW-0378">Hydrolase</keyword>
<dbReference type="PANTHER" id="PTHR10336:SF209">
    <property type="entry name" value="PHOSPHOINOSITIDE PHOSPHOLIPASE C"/>
    <property type="match status" value="1"/>
</dbReference>
<evidence type="ECO:0000259" key="11">
    <source>
        <dbReference type="PROSITE" id="PS50003"/>
    </source>
</evidence>
<evidence type="ECO:0000256" key="10">
    <source>
        <dbReference type="SAM" id="MobiDB-lite"/>
    </source>
</evidence>
<comment type="catalytic activity">
    <reaction evidence="8">
        <text>a 1,2-diacyl-sn-glycero-3-phospho-(1D-myo-inositol-4,5-bisphosphate) + H2O = 1D-myo-inositol 1,4,5-trisphosphate + a 1,2-diacyl-sn-glycerol + H(+)</text>
        <dbReference type="Rhea" id="RHEA:33179"/>
        <dbReference type="ChEBI" id="CHEBI:15377"/>
        <dbReference type="ChEBI" id="CHEBI:15378"/>
        <dbReference type="ChEBI" id="CHEBI:17815"/>
        <dbReference type="ChEBI" id="CHEBI:58456"/>
        <dbReference type="ChEBI" id="CHEBI:203600"/>
        <dbReference type="EC" id="3.1.4.11"/>
    </reaction>
    <physiologicalReaction direction="left-to-right" evidence="8">
        <dbReference type="Rhea" id="RHEA:33180"/>
    </physiologicalReaction>
</comment>
<dbReference type="Proteomes" id="UP001075354">
    <property type="component" value="Chromosome 2"/>
</dbReference>
<dbReference type="Pfam" id="PF09279">
    <property type="entry name" value="EF-hand_like"/>
    <property type="match status" value="1"/>
</dbReference>
<dbReference type="FunFam" id="1.10.238.10:FF:000005">
    <property type="entry name" value="Phosphoinositide phospholipase C"/>
    <property type="match status" value="1"/>
</dbReference>
<dbReference type="PROSITE" id="PS50004">
    <property type="entry name" value="C2"/>
    <property type="match status" value="1"/>
</dbReference>
<comment type="caution">
    <text evidence="15">The sequence shown here is derived from an EMBL/GenBank/DDBJ whole genome shotgun (WGS) entry which is preliminary data.</text>
</comment>
<dbReference type="InterPro" id="IPR001192">
    <property type="entry name" value="PI-PLC_fam"/>
</dbReference>
<dbReference type="PANTHER" id="PTHR10336">
    <property type="entry name" value="PHOSPHOINOSITIDE-SPECIFIC PHOSPHOLIPASE C FAMILY PROTEIN"/>
    <property type="match status" value="1"/>
</dbReference>
<evidence type="ECO:0000256" key="8">
    <source>
        <dbReference type="ARBA" id="ARBA00023674"/>
    </source>
</evidence>
<dbReference type="Pfam" id="PF00387">
    <property type="entry name" value="PI-PLC-Y"/>
    <property type="match status" value="1"/>
</dbReference>
<dbReference type="GO" id="GO:0004435">
    <property type="term" value="F:phosphatidylinositol-4,5-bisphosphate phospholipase C activity"/>
    <property type="evidence" value="ECO:0007669"/>
    <property type="project" value="UniProtKB-EC"/>
</dbReference>
<proteinExistence type="predicted"/>
<accession>A0AAV7XX26</accession>
<dbReference type="Pfam" id="PF00388">
    <property type="entry name" value="PI-PLC-X"/>
    <property type="match status" value="1"/>
</dbReference>
<dbReference type="InterPro" id="IPR001849">
    <property type="entry name" value="PH_domain"/>
</dbReference>
<reference evidence="15" key="1">
    <citation type="submission" date="2022-12" db="EMBL/GenBank/DDBJ databases">
        <title>Chromosome-level genome assembly of the bean flower thrips Megalurothrips usitatus.</title>
        <authorList>
            <person name="Ma L."/>
            <person name="Liu Q."/>
            <person name="Li H."/>
            <person name="Cai W."/>
        </authorList>
    </citation>
    <scope>NUCLEOTIDE SEQUENCE</scope>
    <source>
        <strain evidence="15">Cailab_2022a</strain>
    </source>
</reference>
<dbReference type="InterPro" id="IPR017946">
    <property type="entry name" value="PLC-like_Pdiesterase_TIM-brl"/>
</dbReference>
<dbReference type="EMBL" id="JAPTSV010000002">
    <property type="protein sequence ID" value="KAJ1531098.1"/>
    <property type="molecule type" value="Genomic_DNA"/>
</dbReference>
<dbReference type="InterPro" id="IPR001711">
    <property type="entry name" value="PLipase_C_Pinositol-sp_Y"/>
</dbReference>
<feature type="compositionally biased region" description="Basic residues" evidence="10">
    <location>
        <begin position="554"/>
        <end position="573"/>
    </location>
</feature>
<evidence type="ECO:0000256" key="2">
    <source>
        <dbReference type="ARBA" id="ARBA00004496"/>
    </source>
</evidence>
<dbReference type="Gene3D" id="2.30.29.30">
    <property type="entry name" value="Pleckstrin-homology domain (PH domain)/Phosphotyrosine-binding domain (PTB)"/>
    <property type="match status" value="1"/>
</dbReference>
<evidence type="ECO:0000256" key="6">
    <source>
        <dbReference type="ARBA" id="ARBA00023098"/>
    </source>
</evidence>
<evidence type="ECO:0000256" key="1">
    <source>
        <dbReference type="ARBA" id="ARBA00001913"/>
    </source>
</evidence>
<evidence type="ECO:0000313" key="16">
    <source>
        <dbReference type="Proteomes" id="UP001075354"/>
    </source>
</evidence>
<feature type="domain" description="PI-PLC Y-box" evidence="13">
    <location>
        <begin position="588"/>
        <end position="701"/>
    </location>
</feature>
<feature type="region of interest" description="Disordered" evidence="10">
    <location>
        <begin position="507"/>
        <end position="584"/>
    </location>
</feature>
<dbReference type="Pfam" id="PF00168">
    <property type="entry name" value="C2"/>
    <property type="match status" value="1"/>
</dbReference>
<keyword evidence="6 9" id="KW-0443">Lipid metabolism</keyword>
<dbReference type="GO" id="GO:0005737">
    <property type="term" value="C:cytoplasm"/>
    <property type="evidence" value="ECO:0007669"/>
    <property type="project" value="UniProtKB-SubCell"/>
</dbReference>
<feature type="compositionally biased region" description="Low complexity" evidence="10">
    <location>
        <begin position="539"/>
        <end position="550"/>
    </location>
</feature>
<keyword evidence="7" id="KW-0807">Transducer</keyword>
<dbReference type="InterPro" id="IPR000909">
    <property type="entry name" value="PLipase_C_PInositol-sp_X_dom"/>
</dbReference>
<protein>
    <recommendedName>
        <fullName evidence="3 9">Phosphoinositide phospholipase C</fullName>
        <ecNumber evidence="3 9">3.1.4.11</ecNumber>
    </recommendedName>
</protein>
<dbReference type="PROSITE" id="PS50008">
    <property type="entry name" value="PIPLC_Y_DOMAIN"/>
    <property type="match status" value="1"/>
</dbReference>
<keyword evidence="5 9" id="KW-0442">Lipid degradation</keyword>
<keyword evidence="16" id="KW-1185">Reference proteome</keyword>
<dbReference type="SUPFAM" id="SSF50729">
    <property type="entry name" value="PH domain-like"/>
    <property type="match status" value="1"/>
</dbReference>
<feature type="compositionally biased region" description="Low complexity" evidence="10">
    <location>
        <begin position="1"/>
        <end position="20"/>
    </location>
</feature>
<evidence type="ECO:0000259" key="14">
    <source>
        <dbReference type="PROSITE" id="PS50222"/>
    </source>
</evidence>
<evidence type="ECO:0000259" key="12">
    <source>
        <dbReference type="PROSITE" id="PS50004"/>
    </source>
</evidence>
<dbReference type="Gene3D" id="1.10.238.10">
    <property type="entry name" value="EF-hand"/>
    <property type="match status" value="2"/>
</dbReference>
<comment type="cofactor">
    <cofactor evidence="1">
        <name>Ca(2+)</name>
        <dbReference type="ChEBI" id="CHEBI:29108"/>
    </cofactor>
</comment>
<feature type="compositionally biased region" description="Basic and acidic residues" evidence="10">
    <location>
        <begin position="23"/>
        <end position="35"/>
    </location>
</feature>
<dbReference type="InterPro" id="IPR035892">
    <property type="entry name" value="C2_domain_sf"/>
</dbReference>
<dbReference type="InterPro" id="IPR002048">
    <property type="entry name" value="EF_hand_dom"/>
</dbReference>
<feature type="domain" description="C2" evidence="12">
    <location>
        <begin position="711"/>
        <end position="837"/>
    </location>
</feature>
<keyword evidence="4" id="KW-0963">Cytoplasm</keyword>
<dbReference type="SMART" id="SM00148">
    <property type="entry name" value="PLCXc"/>
    <property type="match status" value="1"/>
</dbReference>
<dbReference type="PROSITE" id="PS50222">
    <property type="entry name" value="EF_HAND_2"/>
    <property type="match status" value="1"/>
</dbReference>
<evidence type="ECO:0000313" key="15">
    <source>
        <dbReference type="EMBL" id="KAJ1531098.1"/>
    </source>
</evidence>
<dbReference type="SMART" id="SM00149">
    <property type="entry name" value="PLCYc"/>
    <property type="match status" value="1"/>
</dbReference>
<dbReference type="InterPro" id="IPR015359">
    <property type="entry name" value="PLC_EF-hand-like"/>
</dbReference>
<dbReference type="SMART" id="SM00239">
    <property type="entry name" value="C2"/>
    <property type="match status" value="1"/>
</dbReference>
<sequence length="859" mass="97064">MASAAGPAAPAAAPAPAPAAEEQVQKKEAKPALEDTPEFREAMARAQDMDALIAGSQLWKVRSFSKWYRRKYYMDDVSGKLKYEPSHKNNCVAEPRFIQVSEIVDVRRGWKTDTFNKFGNKVVGEQRRMKDKMGRGRQSAEDPVKPLVDEASCFSVVYGDSRRSLDLVASTPQEAALWVRALRHAVTVMRGLNQEKRFNLWLQSQFNEADQDRSGSLHFDECLRLLLQLNVKMSKKEALRIFNLADTNKHIGPEGEPSLDAKEFVQFYQLVMKRPEVEEIYHRYARSAREMTVQELQNFLKKEQDAADVTLDDCKNLIDAFEQSELKSSGRISIHGFTHLLRSEQFQVTKVAHKTVYQDMSHPLSSYYIACSHNTYLLGRQVVADSTIEGYVEALKRGCRCLELDCWDGPDGEPVVTHGYALTSKLIFREVLKDAILPNAFTYSEYPLILSLENHCTSEQQKRLAFHITDVFGDLLYLDPVSPDMEVLPSPEQLKRRVIIKGRKAAPVLTPESESDDDDEMDSLHLPGSNGGSGRRSPDSSSDSDTSHPSSPSPHRRQHKAAVRKTSSSRRKSSQNQPQLEKVTDQDLSDLVNICQGTHFHGFKGDGKCYEMVSLSESKATKLLEKSGEEFVDFNSRRLSRIYPSGTRAGSTNFQPWHYWNAGCQLVALNYQGQGRPVFINETKFKDNGGCGFVIKPDFLRLPELARFAYHPAATSVNHLHTLQDRRRLVEIKVISGQHLPKPEGEGLSDILDPYVKVKIIGHPIDKRKKQTHVVNDNGLNPRWNSTFQFTVNLPELAFVYFIVKDETPRRHDPVVGVCAVPLTSIAPGYRHVPLMDMKRRSLEPATLFICTKITELSS</sequence>
<evidence type="ECO:0000256" key="4">
    <source>
        <dbReference type="ARBA" id="ARBA00022490"/>
    </source>
</evidence>
<dbReference type="CDD" id="cd00275">
    <property type="entry name" value="C2_PLC_like"/>
    <property type="match status" value="1"/>
</dbReference>
<dbReference type="GO" id="GO:0005509">
    <property type="term" value="F:calcium ion binding"/>
    <property type="evidence" value="ECO:0007669"/>
    <property type="project" value="InterPro"/>
</dbReference>
<dbReference type="CDD" id="cd16202">
    <property type="entry name" value="EFh_PI-PLCdelta"/>
    <property type="match status" value="1"/>
</dbReference>
<dbReference type="InterPro" id="IPR011993">
    <property type="entry name" value="PH-like_dom_sf"/>
</dbReference>
<dbReference type="PRINTS" id="PR00390">
    <property type="entry name" value="PHPHLIPASEC"/>
</dbReference>
<evidence type="ECO:0000256" key="5">
    <source>
        <dbReference type="ARBA" id="ARBA00022963"/>
    </source>
</evidence>
<evidence type="ECO:0000259" key="13">
    <source>
        <dbReference type="PROSITE" id="PS50008"/>
    </source>
</evidence>
<dbReference type="InterPro" id="IPR000008">
    <property type="entry name" value="C2_dom"/>
</dbReference>
<dbReference type="SUPFAM" id="SSF51695">
    <property type="entry name" value="PLC-like phosphodiesterases"/>
    <property type="match status" value="1"/>
</dbReference>
<dbReference type="SUPFAM" id="SSF49562">
    <property type="entry name" value="C2 domain (Calcium/lipid-binding domain, CaLB)"/>
    <property type="match status" value="1"/>
</dbReference>
<dbReference type="PROSITE" id="PS50003">
    <property type="entry name" value="PH_DOMAIN"/>
    <property type="match status" value="1"/>
</dbReference>
<dbReference type="GO" id="GO:0005886">
    <property type="term" value="C:plasma membrane"/>
    <property type="evidence" value="ECO:0007669"/>
    <property type="project" value="TreeGrafter"/>
</dbReference>
<dbReference type="GO" id="GO:0016042">
    <property type="term" value="P:lipid catabolic process"/>
    <property type="evidence" value="ECO:0007669"/>
    <property type="project" value="UniProtKB-KW"/>
</dbReference>
<gene>
    <name evidence="15" type="ORF">ONE63_005923</name>
</gene>
<dbReference type="SUPFAM" id="SSF47473">
    <property type="entry name" value="EF-hand"/>
    <property type="match status" value="1"/>
</dbReference>
<evidence type="ECO:0000256" key="7">
    <source>
        <dbReference type="ARBA" id="ARBA00023224"/>
    </source>
</evidence>
<dbReference type="Gene3D" id="3.20.20.190">
    <property type="entry name" value="Phosphatidylinositol (PI) phosphodiesterase"/>
    <property type="match status" value="1"/>
</dbReference>
<feature type="domain" description="PH" evidence="11">
    <location>
        <begin position="153"/>
        <end position="187"/>
    </location>
</feature>